<reference evidence="2 3" key="1">
    <citation type="submission" date="2016-10" db="EMBL/GenBank/DDBJ databases">
        <title>Arsenicibacter rosenii gen. nov., sp. nov., an efficient arsenic-methylating bacterium isolated from an arsenic-contaminated paddy soil.</title>
        <authorList>
            <person name="Huang K."/>
        </authorList>
    </citation>
    <scope>NUCLEOTIDE SEQUENCE [LARGE SCALE GENOMIC DNA]</scope>
    <source>
        <strain evidence="2 3">SM-1</strain>
    </source>
</reference>
<accession>A0A1S2VFW0</accession>
<evidence type="ECO:0000256" key="1">
    <source>
        <dbReference type="SAM" id="MobiDB-lite"/>
    </source>
</evidence>
<dbReference type="Proteomes" id="UP000181790">
    <property type="component" value="Unassembled WGS sequence"/>
</dbReference>
<feature type="compositionally biased region" description="Polar residues" evidence="1">
    <location>
        <begin position="1"/>
        <end position="10"/>
    </location>
</feature>
<organism evidence="2 3">
    <name type="scientific">Arsenicibacter rosenii</name>
    <dbReference type="NCBI Taxonomy" id="1750698"/>
    <lineage>
        <taxon>Bacteria</taxon>
        <taxon>Pseudomonadati</taxon>
        <taxon>Bacteroidota</taxon>
        <taxon>Cytophagia</taxon>
        <taxon>Cytophagales</taxon>
        <taxon>Spirosomataceae</taxon>
        <taxon>Arsenicibacter</taxon>
    </lineage>
</organism>
<evidence type="ECO:0000313" key="3">
    <source>
        <dbReference type="Proteomes" id="UP000181790"/>
    </source>
</evidence>
<gene>
    <name evidence="2" type="ORF">BLX24_22700</name>
</gene>
<name>A0A1S2VFW0_9BACT</name>
<dbReference type="RefSeq" id="WP_071505514.1">
    <property type="nucleotide sequence ID" value="NZ_MORL01000018.1"/>
</dbReference>
<protein>
    <submittedName>
        <fullName evidence="2">Uncharacterized protein</fullName>
    </submittedName>
</protein>
<evidence type="ECO:0000313" key="2">
    <source>
        <dbReference type="EMBL" id="OIN56788.1"/>
    </source>
</evidence>
<dbReference type="AlphaFoldDB" id="A0A1S2VFW0"/>
<keyword evidence="3" id="KW-1185">Reference proteome</keyword>
<dbReference type="OrthoDB" id="966068at2"/>
<sequence length="77" mass="8489">MRQRSRSQQLPDEPAPEGVQYTATGETGTQAYAIIGLDITGPVVIDFGGRSYDLKQLTADELNYLLGFPEQVPYLKV</sequence>
<proteinExistence type="predicted"/>
<dbReference type="EMBL" id="MORL01000018">
    <property type="protein sequence ID" value="OIN56788.1"/>
    <property type="molecule type" value="Genomic_DNA"/>
</dbReference>
<feature type="region of interest" description="Disordered" evidence="1">
    <location>
        <begin position="1"/>
        <end position="21"/>
    </location>
</feature>
<comment type="caution">
    <text evidence="2">The sequence shown here is derived from an EMBL/GenBank/DDBJ whole genome shotgun (WGS) entry which is preliminary data.</text>
</comment>